<sequence length="44" mass="4272">MPKRDGTGPPSGSRGPRDGRGGGNPGRPGPGTGSRTGGRKGPCK</sequence>
<proteinExistence type="predicted"/>
<reference evidence="2" key="1">
    <citation type="journal article" date="2014" name="Front. Microbiol.">
        <title>High frequency of phylogenetically diverse reductive dehalogenase-homologous genes in deep subseafloor sedimentary metagenomes.</title>
        <authorList>
            <person name="Kawai M."/>
            <person name="Futagami T."/>
            <person name="Toyoda A."/>
            <person name="Takaki Y."/>
            <person name="Nishi S."/>
            <person name="Hori S."/>
            <person name="Arai W."/>
            <person name="Tsubouchi T."/>
            <person name="Morono Y."/>
            <person name="Uchiyama I."/>
            <person name="Ito T."/>
            <person name="Fujiyama A."/>
            <person name="Inagaki F."/>
            <person name="Takami H."/>
        </authorList>
    </citation>
    <scope>NUCLEOTIDE SEQUENCE</scope>
    <source>
        <strain evidence="2">Expedition CK06-06</strain>
    </source>
</reference>
<dbReference type="AlphaFoldDB" id="X1MKY6"/>
<feature type="region of interest" description="Disordered" evidence="1">
    <location>
        <begin position="1"/>
        <end position="44"/>
    </location>
</feature>
<evidence type="ECO:0000256" key="1">
    <source>
        <dbReference type="SAM" id="MobiDB-lite"/>
    </source>
</evidence>
<name>X1MKY6_9ZZZZ</name>
<dbReference type="EMBL" id="BARV01008695">
    <property type="protein sequence ID" value="GAI06999.1"/>
    <property type="molecule type" value="Genomic_DNA"/>
</dbReference>
<organism evidence="2">
    <name type="scientific">marine sediment metagenome</name>
    <dbReference type="NCBI Taxonomy" id="412755"/>
    <lineage>
        <taxon>unclassified sequences</taxon>
        <taxon>metagenomes</taxon>
        <taxon>ecological metagenomes</taxon>
    </lineage>
</organism>
<comment type="caution">
    <text evidence="2">The sequence shown here is derived from an EMBL/GenBank/DDBJ whole genome shotgun (WGS) entry which is preliminary data.</text>
</comment>
<accession>X1MKY6</accession>
<evidence type="ECO:0000313" key="2">
    <source>
        <dbReference type="EMBL" id="GAI06999.1"/>
    </source>
</evidence>
<protein>
    <submittedName>
        <fullName evidence="2">Uncharacterized protein</fullName>
    </submittedName>
</protein>
<feature type="compositionally biased region" description="Gly residues" evidence="1">
    <location>
        <begin position="21"/>
        <end position="36"/>
    </location>
</feature>
<gene>
    <name evidence="2" type="ORF">S06H3_17411</name>
</gene>